<protein>
    <submittedName>
        <fullName evidence="1">MBL fold metallo-hydrolase</fullName>
    </submittedName>
</protein>
<organism evidence="1 2">
    <name type="scientific">Kribbella qitaiheensis</name>
    <dbReference type="NCBI Taxonomy" id="1544730"/>
    <lineage>
        <taxon>Bacteria</taxon>
        <taxon>Bacillati</taxon>
        <taxon>Actinomycetota</taxon>
        <taxon>Actinomycetes</taxon>
        <taxon>Propionibacteriales</taxon>
        <taxon>Kribbellaceae</taxon>
        <taxon>Kribbella</taxon>
    </lineage>
</organism>
<accession>A0A7G6X543</accession>
<proteinExistence type="predicted"/>
<name>A0A7G6X543_9ACTN</name>
<evidence type="ECO:0000313" key="1">
    <source>
        <dbReference type="EMBL" id="QNE21358.1"/>
    </source>
</evidence>
<dbReference type="RefSeq" id="WP_185443758.1">
    <property type="nucleotide sequence ID" value="NZ_CP043661.1"/>
</dbReference>
<dbReference type="KEGG" id="kqi:F1D05_29855"/>
<dbReference type="EMBL" id="CP043661">
    <property type="protein sequence ID" value="QNE21358.1"/>
    <property type="molecule type" value="Genomic_DNA"/>
</dbReference>
<reference evidence="1 2" key="2">
    <citation type="journal article" date="2020" name="Microbiol. Resour. Announc.">
        <title>Antarctic desert soil bacteria exhibit high novel natural product potential, evaluated through long-read genome sequencing and comparative genomics.</title>
        <authorList>
            <person name="Benaud N."/>
            <person name="Edwards R.J."/>
            <person name="Amos T.G."/>
            <person name="D'Agostino P.M."/>
            <person name="Gutierrez-Chavez C."/>
            <person name="Montgomery K."/>
            <person name="Nicetic I."/>
            <person name="Ferrari B.C."/>
        </authorList>
    </citation>
    <scope>NUCLEOTIDE SEQUENCE [LARGE SCALE GENOMIC DNA]</scope>
    <source>
        <strain evidence="1 2">SPB151</strain>
    </source>
</reference>
<dbReference type="AlphaFoldDB" id="A0A7G6X543"/>
<reference evidence="2" key="1">
    <citation type="submission" date="2019-09" db="EMBL/GenBank/DDBJ databases">
        <title>Antimicrobial potential of Antarctic Bacteria.</title>
        <authorList>
            <person name="Benaud N."/>
            <person name="Edwards R.J."/>
            <person name="Ferrari B.C."/>
        </authorList>
    </citation>
    <scope>NUCLEOTIDE SEQUENCE [LARGE SCALE GENOMIC DNA]</scope>
    <source>
        <strain evidence="2">SPB151</strain>
    </source>
</reference>
<dbReference type="PANTHER" id="PTHR43546">
    <property type="entry name" value="UPF0173 METAL-DEPENDENT HYDROLASE MJ1163-RELATED"/>
    <property type="match status" value="1"/>
</dbReference>
<sequence>MPNEPTASLSPRRLTTLGHSCVLLELAAADGSVRRLILDPGNLTAPLTATVAVDAVLITHPHPDHVDPSQLAALAAGRELPIFGGAGLGSYLSEAGIDAVTELEPGEHEIAGIQVRVGSAPHEVIHPALPLPANLTYEIGGVFAPGDAFARPEGQTEVLLAPTGAPWMKLLETISYVAEVAPQRMVPVHDGGLGPAHRTLHTTVMKKFAPEGTEVSVLAPGQSLEF</sequence>
<dbReference type="Proteomes" id="UP000515563">
    <property type="component" value="Chromosome"/>
</dbReference>
<dbReference type="InterPro" id="IPR036866">
    <property type="entry name" value="RibonucZ/Hydroxyglut_hydro"/>
</dbReference>
<keyword evidence="2" id="KW-1185">Reference proteome</keyword>
<gene>
    <name evidence="1" type="ORF">F1D05_29855</name>
</gene>
<dbReference type="InterPro" id="IPR050114">
    <property type="entry name" value="UPF0173_UPF0282_UlaG_hydrolase"/>
</dbReference>
<keyword evidence="1" id="KW-0378">Hydrolase</keyword>
<dbReference type="GO" id="GO:0016787">
    <property type="term" value="F:hydrolase activity"/>
    <property type="evidence" value="ECO:0007669"/>
    <property type="project" value="UniProtKB-KW"/>
</dbReference>
<dbReference type="SUPFAM" id="SSF56281">
    <property type="entry name" value="Metallo-hydrolase/oxidoreductase"/>
    <property type="match status" value="1"/>
</dbReference>
<evidence type="ECO:0000313" key="2">
    <source>
        <dbReference type="Proteomes" id="UP000515563"/>
    </source>
</evidence>
<dbReference type="Gene3D" id="3.60.15.10">
    <property type="entry name" value="Ribonuclease Z/Hydroxyacylglutathione hydrolase-like"/>
    <property type="match status" value="1"/>
</dbReference>
<dbReference type="PANTHER" id="PTHR43546:SF3">
    <property type="entry name" value="UPF0173 METAL-DEPENDENT HYDROLASE MJ1163"/>
    <property type="match status" value="1"/>
</dbReference>
<dbReference type="Pfam" id="PF13483">
    <property type="entry name" value="Lactamase_B_3"/>
    <property type="match status" value="1"/>
</dbReference>